<feature type="domain" description="Glutaredoxin" evidence="4">
    <location>
        <begin position="65"/>
        <end position="109"/>
    </location>
</feature>
<dbReference type="Gene3D" id="3.40.30.10">
    <property type="entry name" value="Glutaredoxin"/>
    <property type="match status" value="1"/>
</dbReference>
<dbReference type="AlphaFoldDB" id="A0A0C9ZTK4"/>
<dbReference type="GO" id="GO:0005829">
    <property type="term" value="C:cytosol"/>
    <property type="evidence" value="ECO:0007669"/>
    <property type="project" value="TreeGrafter"/>
</dbReference>
<accession>A0A0C9ZTK4</accession>
<dbReference type="InterPro" id="IPR036249">
    <property type="entry name" value="Thioredoxin-like_sf"/>
</dbReference>
<gene>
    <name evidence="5" type="ORF">PISMIDRAFT_677228</name>
</gene>
<name>A0A0C9ZTK4_9AGAM</name>
<dbReference type="InterPro" id="IPR033658">
    <property type="entry name" value="GRX_PICOT-like"/>
</dbReference>
<dbReference type="GO" id="GO:0006879">
    <property type="term" value="P:intracellular iron ion homeostasis"/>
    <property type="evidence" value="ECO:0007669"/>
    <property type="project" value="TreeGrafter"/>
</dbReference>
<dbReference type="GO" id="GO:0005634">
    <property type="term" value="C:nucleus"/>
    <property type="evidence" value="ECO:0007669"/>
    <property type="project" value="TreeGrafter"/>
</dbReference>
<evidence type="ECO:0000313" key="6">
    <source>
        <dbReference type="Proteomes" id="UP000054018"/>
    </source>
</evidence>
<dbReference type="OrthoDB" id="415696at2759"/>
<dbReference type="Proteomes" id="UP000054018">
    <property type="component" value="Unassembled WGS sequence"/>
</dbReference>
<keyword evidence="3" id="KW-0411">Iron-sulfur</keyword>
<dbReference type="STRING" id="765257.A0A0C9ZTK4"/>
<evidence type="ECO:0000256" key="1">
    <source>
        <dbReference type="ARBA" id="ARBA00022723"/>
    </source>
</evidence>
<dbReference type="Pfam" id="PF00462">
    <property type="entry name" value="Glutaredoxin"/>
    <property type="match status" value="1"/>
</dbReference>
<dbReference type="HOGENOM" id="CLU_1518470_0_0_1"/>
<keyword evidence="1" id="KW-0479">Metal-binding</keyword>
<dbReference type="GO" id="GO:0051537">
    <property type="term" value="F:2 iron, 2 sulfur cluster binding"/>
    <property type="evidence" value="ECO:0007669"/>
    <property type="project" value="TreeGrafter"/>
</dbReference>
<keyword evidence="2" id="KW-0408">Iron</keyword>
<dbReference type="PANTHER" id="PTHR10293:SF73">
    <property type="entry name" value="GLUTAREDOXIN-3"/>
    <property type="match status" value="1"/>
</dbReference>
<dbReference type="InterPro" id="IPR004480">
    <property type="entry name" value="Monothiol_GRX-rel"/>
</dbReference>
<keyword evidence="6" id="KW-1185">Reference proteome</keyword>
<dbReference type="SUPFAM" id="SSF52833">
    <property type="entry name" value="Thioredoxin-like"/>
    <property type="match status" value="1"/>
</dbReference>
<dbReference type="PROSITE" id="PS51354">
    <property type="entry name" value="GLUTAREDOXIN_2"/>
    <property type="match status" value="1"/>
</dbReference>
<dbReference type="CDD" id="cd03028">
    <property type="entry name" value="GRX_PICOT_like"/>
    <property type="match status" value="1"/>
</dbReference>
<evidence type="ECO:0000259" key="4">
    <source>
        <dbReference type="Pfam" id="PF00462"/>
    </source>
</evidence>
<dbReference type="GO" id="GO:0015036">
    <property type="term" value="F:disulfide oxidoreductase activity"/>
    <property type="evidence" value="ECO:0007669"/>
    <property type="project" value="UniProtKB-ARBA"/>
</dbReference>
<dbReference type="GO" id="GO:0046872">
    <property type="term" value="F:metal ion binding"/>
    <property type="evidence" value="ECO:0007669"/>
    <property type="project" value="UniProtKB-KW"/>
</dbReference>
<evidence type="ECO:0000256" key="2">
    <source>
        <dbReference type="ARBA" id="ARBA00023004"/>
    </source>
</evidence>
<reference evidence="5 6" key="1">
    <citation type="submission" date="2014-04" db="EMBL/GenBank/DDBJ databases">
        <authorList>
            <consortium name="DOE Joint Genome Institute"/>
            <person name="Kuo A."/>
            <person name="Kohler A."/>
            <person name="Costa M.D."/>
            <person name="Nagy L.G."/>
            <person name="Floudas D."/>
            <person name="Copeland A."/>
            <person name="Barry K.W."/>
            <person name="Cichocki N."/>
            <person name="Veneault-Fourrey C."/>
            <person name="LaButti K."/>
            <person name="Lindquist E.A."/>
            <person name="Lipzen A."/>
            <person name="Lundell T."/>
            <person name="Morin E."/>
            <person name="Murat C."/>
            <person name="Sun H."/>
            <person name="Tunlid A."/>
            <person name="Henrissat B."/>
            <person name="Grigoriev I.V."/>
            <person name="Hibbett D.S."/>
            <person name="Martin F."/>
            <person name="Nordberg H.P."/>
            <person name="Cantor M.N."/>
            <person name="Hua S.X."/>
        </authorList>
    </citation>
    <scope>NUCLEOTIDE SEQUENCE [LARGE SCALE GENOMIC DNA]</scope>
    <source>
        <strain evidence="5 6">441</strain>
    </source>
</reference>
<protein>
    <recommendedName>
        <fullName evidence="4">Glutaredoxin domain-containing protein</fullName>
    </recommendedName>
</protein>
<evidence type="ECO:0000256" key="3">
    <source>
        <dbReference type="ARBA" id="ARBA00023014"/>
    </source>
</evidence>
<reference evidence="6" key="2">
    <citation type="submission" date="2015-01" db="EMBL/GenBank/DDBJ databases">
        <title>Evolutionary Origins and Diversification of the Mycorrhizal Mutualists.</title>
        <authorList>
            <consortium name="DOE Joint Genome Institute"/>
            <consortium name="Mycorrhizal Genomics Consortium"/>
            <person name="Kohler A."/>
            <person name="Kuo A."/>
            <person name="Nagy L.G."/>
            <person name="Floudas D."/>
            <person name="Copeland A."/>
            <person name="Barry K.W."/>
            <person name="Cichocki N."/>
            <person name="Veneault-Fourrey C."/>
            <person name="LaButti K."/>
            <person name="Lindquist E.A."/>
            <person name="Lipzen A."/>
            <person name="Lundell T."/>
            <person name="Morin E."/>
            <person name="Murat C."/>
            <person name="Riley R."/>
            <person name="Ohm R."/>
            <person name="Sun H."/>
            <person name="Tunlid A."/>
            <person name="Henrissat B."/>
            <person name="Grigoriev I.V."/>
            <person name="Hibbett D.S."/>
            <person name="Martin F."/>
        </authorList>
    </citation>
    <scope>NUCLEOTIDE SEQUENCE [LARGE SCALE GENOMIC DNA]</scope>
    <source>
        <strain evidence="6">441</strain>
    </source>
</reference>
<dbReference type="InterPro" id="IPR002109">
    <property type="entry name" value="Glutaredoxin"/>
</dbReference>
<proteinExistence type="predicted"/>
<dbReference type="PANTHER" id="PTHR10293">
    <property type="entry name" value="GLUTAREDOXIN FAMILY MEMBER"/>
    <property type="match status" value="1"/>
</dbReference>
<sequence>MVLLLRGHALLDKVVGADAPKLTNAIAKHVSGVSSLSTPPSPPGREESKEQLEERIRQIMKKSKVVLFMKGSPDDPRCGFSRKAVGLLREQKVTFTHFDILEDEAVRQGKFSYSSSFFLSVMVSDHATTTMNAGLKKINDWPTYPQFIVDSHFVGGLDIVTEMVANGEFQDAFGSTA</sequence>
<organism evidence="5 6">
    <name type="scientific">Pisolithus microcarpus 441</name>
    <dbReference type="NCBI Taxonomy" id="765257"/>
    <lineage>
        <taxon>Eukaryota</taxon>
        <taxon>Fungi</taxon>
        <taxon>Dikarya</taxon>
        <taxon>Basidiomycota</taxon>
        <taxon>Agaricomycotina</taxon>
        <taxon>Agaricomycetes</taxon>
        <taxon>Agaricomycetidae</taxon>
        <taxon>Boletales</taxon>
        <taxon>Sclerodermatineae</taxon>
        <taxon>Pisolithaceae</taxon>
        <taxon>Pisolithus</taxon>
    </lineage>
</organism>
<dbReference type="EMBL" id="KN833707">
    <property type="protein sequence ID" value="KIK25582.1"/>
    <property type="molecule type" value="Genomic_DNA"/>
</dbReference>
<evidence type="ECO:0000313" key="5">
    <source>
        <dbReference type="EMBL" id="KIK25582.1"/>
    </source>
</evidence>